<feature type="region of interest" description="Disordered" evidence="1">
    <location>
        <begin position="85"/>
        <end position="115"/>
    </location>
</feature>
<gene>
    <name evidence="3" type="ORF">THAOC_26164</name>
</gene>
<evidence type="ECO:0000313" key="4">
    <source>
        <dbReference type="Proteomes" id="UP000266841"/>
    </source>
</evidence>
<accession>K0RPL4</accession>
<evidence type="ECO:0000259" key="2">
    <source>
        <dbReference type="Pfam" id="PF03457"/>
    </source>
</evidence>
<dbReference type="InterPro" id="IPR005114">
    <property type="entry name" value="Helicase_assoc"/>
</dbReference>
<evidence type="ECO:0000256" key="1">
    <source>
        <dbReference type="SAM" id="MobiDB-lite"/>
    </source>
</evidence>
<comment type="caution">
    <text evidence="3">The sequence shown here is derived from an EMBL/GenBank/DDBJ whole genome shotgun (WGS) entry which is preliminary data.</text>
</comment>
<name>K0RPL4_THAOC</name>
<dbReference type="Gene3D" id="6.10.140.530">
    <property type="match status" value="1"/>
</dbReference>
<feature type="non-terminal residue" evidence="3">
    <location>
        <position position="339"/>
    </location>
</feature>
<organism evidence="3 4">
    <name type="scientific">Thalassiosira oceanica</name>
    <name type="common">Marine diatom</name>
    <dbReference type="NCBI Taxonomy" id="159749"/>
    <lineage>
        <taxon>Eukaryota</taxon>
        <taxon>Sar</taxon>
        <taxon>Stramenopiles</taxon>
        <taxon>Ochrophyta</taxon>
        <taxon>Bacillariophyta</taxon>
        <taxon>Coscinodiscophyceae</taxon>
        <taxon>Thalassiosirophycidae</taxon>
        <taxon>Thalassiosirales</taxon>
        <taxon>Thalassiosiraceae</taxon>
        <taxon>Thalassiosira</taxon>
    </lineage>
</organism>
<dbReference type="AlphaFoldDB" id="K0RPL4"/>
<dbReference type="Pfam" id="PF03457">
    <property type="entry name" value="HA"/>
    <property type="match status" value="1"/>
</dbReference>
<dbReference type="EMBL" id="AGNL01036153">
    <property type="protein sequence ID" value="EJK54234.1"/>
    <property type="molecule type" value="Genomic_DNA"/>
</dbReference>
<reference evidence="3 4" key="1">
    <citation type="journal article" date="2012" name="Genome Biol.">
        <title>Genome and low-iron response of an oceanic diatom adapted to chronic iron limitation.</title>
        <authorList>
            <person name="Lommer M."/>
            <person name="Specht M."/>
            <person name="Roy A.S."/>
            <person name="Kraemer L."/>
            <person name="Andreson R."/>
            <person name="Gutowska M.A."/>
            <person name="Wolf J."/>
            <person name="Bergner S.V."/>
            <person name="Schilhabel M.B."/>
            <person name="Klostermeier U.C."/>
            <person name="Beiko R.G."/>
            <person name="Rosenstiel P."/>
            <person name="Hippler M."/>
            <person name="Laroche J."/>
        </authorList>
    </citation>
    <scope>NUCLEOTIDE SEQUENCE [LARGE SCALE GENOMIC DNA]</scope>
    <source>
        <strain evidence="3 4">CCMP1005</strain>
    </source>
</reference>
<evidence type="ECO:0000313" key="3">
    <source>
        <dbReference type="EMBL" id="EJK54234.1"/>
    </source>
</evidence>
<sequence>MPLDLLRKSGTGPARAQRQASVDAAFGKGIHEAKQHHPPLTFTGRLLPLALKLGGHSRSSKDSREEEMFSEDCIPAAIPIGGDDDNEFAQPLELGPPSLPPLSPRAGGNESHPWPQLTTEHHRLTKTQYVCLHLAGREVFAIETHPSEYEVTHPSIPSCTNKEVLMVVQHLSYRGLLSLVKSALRTRCEMTPAGREFFRAVSMCISAEEQIESTVEYTWIHNINRLKDNAARRCEETYSGYALDVMELDEELRDWALRQFELLASGRLRFDLAVELLDIGVFCGDNFWTVRYKQLETYFEVNGHSNIPEQQDGSALDDLYWWTCEQRQKRQSNLLSPEK</sequence>
<feature type="region of interest" description="Disordered" evidence="1">
    <location>
        <begin position="1"/>
        <end position="20"/>
    </location>
</feature>
<dbReference type="Proteomes" id="UP000266841">
    <property type="component" value="Unassembled WGS sequence"/>
</dbReference>
<protein>
    <recommendedName>
        <fullName evidence="2">Helicase-associated domain-containing protein</fullName>
    </recommendedName>
</protein>
<feature type="domain" description="Helicase-associated" evidence="2">
    <location>
        <begin position="286"/>
        <end position="339"/>
    </location>
</feature>
<keyword evidence="4" id="KW-1185">Reference proteome</keyword>
<proteinExistence type="predicted"/>